<evidence type="ECO:0008006" key="4">
    <source>
        <dbReference type="Google" id="ProtNLM"/>
    </source>
</evidence>
<feature type="compositionally biased region" description="Basic and acidic residues" evidence="1">
    <location>
        <begin position="28"/>
        <end position="58"/>
    </location>
</feature>
<proteinExistence type="predicted"/>
<keyword evidence="3" id="KW-1185">Reference proteome</keyword>
<reference evidence="2 3" key="1">
    <citation type="submission" date="2021-07" db="EMBL/GenBank/DDBJ databases">
        <title>Sphingomonas sp.</title>
        <authorList>
            <person name="Feng G."/>
            <person name="Li J."/>
            <person name="Pan M."/>
        </authorList>
    </citation>
    <scope>NUCLEOTIDE SEQUENCE [LARGE SCALE GENOMIC DNA]</scope>
    <source>
        <strain evidence="2 3">RRHST34</strain>
    </source>
</reference>
<dbReference type="Proteomes" id="UP000759103">
    <property type="component" value="Unassembled WGS sequence"/>
</dbReference>
<accession>A0ABS7BHT7</accession>
<evidence type="ECO:0000313" key="2">
    <source>
        <dbReference type="EMBL" id="MBW6529186.1"/>
    </source>
</evidence>
<dbReference type="InterPro" id="IPR036629">
    <property type="entry name" value="YjbJ_sf"/>
</dbReference>
<gene>
    <name evidence="2" type="ORF">KZ820_00405</name>
</gene>
<dbReference type="RefSeq" id="WP_219746776.1">
    <property type="nucleotide sequence ID" value="NZ_JAHXZN010000001.1"/>
</dbReference>
<protein>
    <recommendedName>
        <fullName evidence="4">CsbD family protein</fullName>
    </recommendedName>
</protein>
<feature type="compositionally biased region" description="Basic and acidic residues" evidence="1">
    <location>
        <begin position="1"/>
        <end position="13"/>
    </location>
</feature>
<comment type="caution">
    <text evidence="2">The sequence shown here is derived from an EMBL/GenBank/DDBJ whole genome shotgun (WGS) entry which is preliminary data.</text>
</comment>
<feature type="region of interest" description="Disordered" evidence="1">
    <location>
        <begin position="1"/>
        <end position="58"/>
    </location>
</feature>
<sequence length="58" mass="6256">MTKDPERGEAADRRRAKGAARAAIGKLIGDDAAVREGRAQQEEAGRTPDPARKPTKQE</sequence>
<name>A0ABS7BHT7_9SPHN</name>
<dbReference type="SUPFAM" id="SSF69047">
    <property type="entry name" value="Hypothetical protein YjbJ"/>
    <property type="match status" value="1"/>
</dbReference>
<organism evidence="2 3">
    <name type="scientific">Sphingomonas citri</name>
    <dbReference type="NCBI Taxonomy" id="2862499"/>
    <lineage>
        <taxon>Bacteria</taxon>
        <taxon>Pseudomonadati</taxon>
        <taxon>Pseudomonadota</taxon>
        <taxon>Alphaproteobacteria</taxon>
        <taxon>Sphingomonadales</taxon>
        <taxon>Sphingomonadaceae</taxon>
        <taxon>Sphingomonas</taxon>
    </lineage>
</organism>
<dbReference type="EMBL" id="JAHXZN010000001">
    <property type="protein sequence ID" value="MBW6529186.1"/>
    <property type="molecule type" value="Genomic_DNA"/>
</dbReference>
<evidence type="ECO:0000313" key="3">
    <source>
        <dbReference type="Proteomes" id="UP000759103"/>
    </source>
</evidence>
<evidence type="ECO:0000256" key="1">
    <source>
        <dbReference type="SAM" id="MobiDB-lite"/>
    </source>
</evidence>